<dbReference type="Gene3D" id="3.20.20.70">
    <property type="entry name" value="Aldolase class I"/>
    <property type="match status" value="1"/>
</dbReference>
<sequence length="298" mass="34071">MPIIRNGEKAREIIDKVKKTGNSLPCFCTENIMTTEAIFMGAKKFKEAQNIKGQLPLIIAFTASYEQRQQLKNYSGLSDFKEGLLAVRDDIERIARDEGQFSDINVIVHLDHAQPSDDDWMFKENKDFISSIMYDCSCYSLNDNIKMVKDFVKKHKKDFVIEGCVGEIYNYVVSNEKLEVKDIITEVDDVESYFKETGVDLVVANLGTEHRRTESALKRYRRDVAQKIRDKIGRQIVLHGASSLSCTESKNLPQDGIVKVNIWTILEVNPARIMAGEIIKNIDKILLKESIEKLVNER</sequence>
<dbReference type="GO" id="GO:0008270">
    <property type="term" value="F:zinc ion binding"/>
    <property type="evidence" value="ECO:0007669"/>
    <property type="project" value="InterPro"/>
</dbReference>
<dbReference type="GO" id="GO:0016832">
    <property type="term" value="F:aldehyde-lyase activity"/>
    <property type="evidence" value="ECO:0007669"/>
    <property type="project" value="InterPro"/>
</dbReference>
<dbReference type="Pfam" id="PF01116">
    <property type="entry name" value="F_bP_aldolase"/>
    <property type="match status" value="1"/>
</dbReference>
<dbReference type="PANTHER" id="PTHR30304">
    <property type="entry name" value="D-TAGATOSE-1,6-BISPHOSPHATE ALDOLASE"/>
    <property type="match status" value="1"/>
</dbReference>
<dbReference type="InterPro" id="IPR050246">
    <property type="entry name" value="Class_II_FBP_aldolase"/>
</dbReference>
<accession>X1FDN0</accession>
<reference evidence="1" key="1">
    <citation type="journal article" date="2014" name="Front. Microbiol.">
        <title>High frequency of phylogenetically diverse reductive dehalogenase-homologous genes in deep subseafloor sedimentary metagenomes.</title>
        <authorList>
            <person name="Kawai M."/>
            <person name="Futagami T."/>
            <person name="Toyoda A."/>
            <person name="Takaki Y."/>
            <person name="Nishi S."/>
            <person name="Hori S."/>
            <person name="Arai W."/>
            <person name="Tsubouchi T."/>
            <person name="Morono Y."/>
            <person name="Uchiyama I."/>
            <person name="Ito T."/>
            <person name="Fujiyama A."/>
            <person name="Inagaki F."/>
            <person name="Takami H."/>
        </authorList>
    </citation>
    <scope>NUCLEOTIDE SEQUENCE</scope>
    <source>
        <strain evidence="1">Expedition CK06-06</strain>
    </source>
</reference>
<dbReference type="SUPFAM" id="SSF51569">
    <property type="entry name" value="Aldolase"/>
    <property type="match status" value="1"/>
</dbReference>
<dbReference type="InterPro" id="IPR013785">
    <property type="entry name" value="Aldolase_TIM"/>
</dbReference>
<dbReference type="PANTHER" id="PTHR30304:SF0">
    <property type="entry name" value="D-TAGATOSE-1,6-BISPHOSPHATE ALDOLASE SUBUNIT GATY-RELATED"/>
    <property type="match status" value="1"/>
</dbReference>
<dbReference type="EMBL" id="BARU01002726">
    <property type="protein sequence ID" value="GAH30645.1"/>
    <property type="molecule type" value="Genomic_DNA"/>
</dbReference>
<dbReference type="GO" id="GO:0005975">
    <property type="term" value="P:carbohydrate metabolic process"/>
    <property type="evidence" value="ECO:0007669"/>
    <property type="project" value="InterPro"/>
</dbReference>
<dbReference type="PIRSF" id="PIRSF001359">
    <property type="entry name" value="F_bP_aldolase_II"/>
    <property type="match status" value="1"/>
</dbReference>
<dbReference type="InterPro" id="IPR000771">
    <property type="entry name" value="FBA_II"/>
</dbReference>
<protein>
    <recommendedName>
        <fullName evidence="2">Class II fructose-bisphosphate aldolase</fullName>
    </recommendedName>
</protein>
<dbReference type="AlphaFoldDB" id="X1FDN0"/>
<feature type="non-terminal residue" evidence="1">
    <location>
        <position position="298"/>
    </location>
</feature>
<gene>
    <name evidence="1" type="ORF">S03H2_06283</name>
</gene>
<evidence type="ECO:0000313" key="1">
    <source>
        <dbReference type="EMBL" id="GAH30645.1"/>
    </source>
</evidence>
<proteinExistence type="predicted"/>
<evidence type="ECO:0008006" key="2">
    <source>
        <dbReference type="Google" id="ProtNLM"/>
    </source>
</evidence>
<name>X1FDN0_9ZZZZ</name>
<organism evidence="1">
    <name type="scientific">marine sediment metagenome</name>
    <dbReference type="NCBI Taxonomy" id="412755"/>
    <lineage>
        <taxon>unclassified sequences</taxon>
        <taxon>metagenomes</taxon>
        <taxon>ecological metagenomes</taxon>
    </lineage>
</organism>
<comment type="caution">
    <text evidence="1">The sequence shown here is derived from an EMBL/GenBank/DDBJ whole genome shotgun (WGS) entry which is preliminary data.</text>
</comment>